<proteinExistence type="predicted"/>
<name>A0A5K7XWY8_9VIRU</name>
<protein>
    <submittedName>
        <fullName evidence="1">Uncharacterized protein</fullName>
    </submittedName>
</protein>
<reference evidence="1" key="1">
    <citation type="journal article" date="2020" name="Sci. Rep.">
        <title>A novel Asfarvirus-like virus identified as a potential cause of mass mortality of abalone.</title>
        <authorList>
            <person name="Matsuyama T."/>
            <person name="Takano T."/>
            <person name="Nishiki I."/>
            <person name="Fujiwara A."/>
            <person name="Kiryu I."/>
            <person name="Inada M."/>
            <person name="Sakai T."/>
            <person name="Terashima S."/>
            <person name="Matsuura Y."/>
            <person name="Isowa K."/>
            <person name="Nakayasu C."/>
        </authorList>
    </citation>
    <scope>NUCLEOTIDE SEQUENCE</scope>
</reference>
<sequence length="99" mass="11300">MSYYFKDLKEGQKAMLKIGRSRFIIEKRSGITLCFALDEKNKPVLITPDLKLLESLEVEFHKIKAAAAPDKTVNHDKPWNAVIQKPSRPSMNANIVYNP</sequence>
<dbReference type="EMBL" id="LC506465">
    <property type="protein sequence ID" value="BBO54002.1"/>
    <property type="molecule type" value="Genomic_DNA"/>
</dbReference>
<accession>A0A5K7XWY8</accession>
<evidence type="ECO:0000313" key="1">
    <source>
        <dbReference type="EMBL" id="BBO54002.1"/>
    </source>
</evidence>
<organism evidence="1">
    <name type="scientific">Abalone asfa-like virus</name>
    <dbReference type="NCBI Taxonomy" id="2839893"/>
    <lineage>
        <taxon>Viruses</taxon>
        <taxon>Varidnaviria</taxon>
        <taxon>Bamfordvirae</taxon>
        <taxon>Nucleocytoviricota</taxon>
        <taxon>Pokkesviricetes</taxon>
        <taxon>Asfuvirales</taxon>
        <taxon>Asfarviridae</taxon>
    </lineage>
</organism>